<sequence length="179" mass="20368">MNTHQIHTPLGAVFFDRPAQEVAEELLGKFLIREKNSVQYAFMITDVEAYEGLKDKASHAHRGRTKRNEPMFGSPGIWYVYFVYGMHWLLNIVTGNEGHPGAVLIRGIQHVSGPAKLTKFLTISSKENKMQATPENKLWIGDRNIYIPKKIIKKVPRVGVGYAGPVWAKKPYRYVVKEC</sequence>
<evidence type="ECO:0000256" key="4">
    <source>
        <dbReference type="ARBA" id="ARBA00023204"/>
    </source>
</evidence>
<accession>A0A2M6WIH3</accession>
<proteinExistence type="inferred from homology"/>
<comment type="caution">
    <text evidence="6">The sequence shown here is derived from an EMBL/GenBank/DDBJ whole genome shotgun (WGS) entry which is preliminary data.</text>
</comment>
<organism evidence="6 7">
    <name type="scientific">Candidatus Harrisonbacteria bacterium CG10_big_fil_rev_8_21_14_0_10_42_17</name>
    <dbReference type="NCBI Taxonomy" id="1974584"/>
    <lineage>
        <taxon>Bacteria</taxon>
        <taxon>Candidatus Harrisoniibacteriota</taxon>
    </lineage>
</organism>
<dbReference type="Pfam" id="PF02245">
    <property type="entry name" value="Pur_DNA_glyco"/>
    <property type="match status" value="1"/>
</dbReference>
<dbReference type="GO" id="GO:0006284">
    <property type="term" value="P:base-excision repair"/>
    <property type="evidence" value="ECO:0007669"/>
    <property type="project" value="InterPro"/>
</dbReference>
<keyword evidence="3 5" id="KW-0378">Hydrolase</keyword>
<protein>
    <recommendedName>
        <fullName evidence="5">Putative 3-methyladenine DNA glycosylase</fullName>
        <ecNumber evidence="5">3.2.2.-</ecNumber>
    </recommendedName>
</protein>
<dbReference type="InterPro" id="IPR011034">
    <property type="entry name" value="Formyl_transferase-like_C_sf"/>
</dbReference>
<dbReference type="HAMAP" id="MF_00527">
    <property type="entry name" value="3MGH"/>
    <property type="match status" value="1"/>
</dbReference>
<evidence type="ECO:0000256" key="5">
    <source>
        <dbReference type="HAMAP-Rule" id="MF_00527"/>
    </source>
</evidence>
<evidence type="ECO:0000256" key="2">
    <source>
        <dbReference type="ARBA" id="ARBA00022763"/>
    </source>
</evidence>
<name>A0A2M6WIH3_9BACT</name>
<dbReference type="AlphaFoldDB" id="A0A2M6WIH3"/>
<dbReference type="GO" id="GO:0003677">
    <property type="term" value="F:DNA binding"/>
    <property type="evidence" value="ECO:0007669"/>
    <property type="project" value="InterPro"/>
</dbReference>
<dbReference type="NCBIfam" id="TIGR00567">
    <property type="entry name" value="3mg"/>
    <property type="match status" value="1"/>
</dbReference>
<comment type="similarity">
    <text evidence="1 5">Belongs to the DNA glycosylase MPG family.</text>
</comment>
<evidence type="ECO:0000256" key="3">
    <source>
        <dbReference type="ARBA" id="ARBA00022801"/>
    </source>
</evidence>
<evidence type="ECO:0000313" key="7">
    <source>
        <dbReference type="Proteomes" id="UP000228635"/>
    </source>
</evidence>
<dbReference type="PANTHER" id="PTHR10429:SF0">
    <property type="entry name" value="DNA-3-METHYLADENINE GLYCOSYLASE"/>
    <property type="match status" value="1"/>
</dbReference>
<dbReference type="EC" id="3.2.2.-" evidence="5"/>
<dbReference type="GO" id="GO:0003905">
    <property type="term" value="F:alkylbase DNA N-glycosylase activity"/>
    <property type="evidence" value="ECO:0007669"/>
    <property type="project" value="InterPro"/>
</dbReference>
<keyword evidence="4 5" id="KW-0234">DNA repair</keyword>
<evidence type="ECO:0000256" key="1">
    <source>
        <dbReference type="ARBA" id="ARBA00009232"/>
    </source>
</evidence>
<dbReference type="EMBL" id="PFBA01000013">
    <property type="protein sequence ID" value="PIT92592.1"/>
    <property type="molecule type" value="Genomic_DNA"/>
</dbReference>
<dbReference type="InterPro" id="IPR003180">
    <property type="entry name" value="MPG"/>
</dbReference>
<gene>
    <name evidence="6" type="ORF">COU08_01185</name>
</gene>
<dbReference type="PANTHER" id="PTHR10429">
    <property type="entry name" value="DNA-3-METHYLADENINE GLYCOSYLASE"/>
    <property type="match status" value="1"/>
</dbReference>
<keyword evidence="2 5" id="KW-0227">DNA damage</keyword>
<dbReference type="CDD" id="cd00540">
    <property type="entry name" value="AAG"/>
    <property type="match status" value="1"/>
</dbReference>
<reference evidence="7" key="1">
    <citation type="submission" date="2017-09" db="EMBL/GenBank/DDBJ databases">
        <title>Depth-based differentiation of microbial function through sediment-hosted aquifers and enrichment of novel symbionts in the deep terrestrial subsurface.</title>
        <authorList>
            <person name="Probst A.J."/>
            <person name="Ladd B."/>
            <person name="Jarett J.K."/>
            <person name="Geller-Mcgrath D.E."/>
            <person name="Sieber C.M.K."/>
            <person name="Emerson J.B."/>
            <person name="Anantharaman K."/>
            <person name="Thomas B.C."/>
            <person name="Malmstrom R."/>
            <person name="Stieglmeier M."/>
            <person name="Klingl A."/>
            <person name="Woyke T."/>
            <person name="Ryan C.M."/>
            <person name="Banfield J.F."/>
        </authorList>
    </citation>
    <scope>NUCLEOTIDE SEQUENCE [LARGE SCALE GENOMIC DNA]</scope>
</reference>
<dbReference type="SUPFAM" id="SSF50486">
    <property type="entry name" value="FMT C-terminal domain-like"/>
    <property type="match status" value="1"/>
</dbReference>
<evidence type="ECO:0000313" key="6">
    <source>
        <dbReference type="EMBL" id="PIT92592.1"/>
    </source>
</evidence>
<dbReference type="Gene3D" id="3.10.300.10">
    <property type="entry name" value="Methylpurine-DNA glycosylase (MPG)"/>
    <property type="match status" value="2"/>
</dbReference>
<dbReference type="InterPro" id="IPR036995">
    <property type="entry name" value="MPG_sf"/>
</dbReference>
<dbReference type="Proteomes" id="UP000228635">
    <property type="component" value="Unassembled WGS sequence"/>
</dbReference>